<feature type="compositionally biased region" description="Low complexity" evidence="1">
    <location>
        <begin position="515"/>
        <end position="535"/>
    </location>
</feature>
<keyword evidence="2" id="KW-1133">Transmembrane helix</keyword>
<evidence type="ECO:0000256" key="1">
    <source>
        <dbReference type="SAM" id="MobiDB-lite"/>
    </source>
</evidence>
<sequence length="1387" mass="153481">MWWLRLAVISTAAVSHGWWAGPEGPPEVEPLEEQAGWRQHLREWLPGAERRLNATEEWLASLASWGRELEGASTWGSWDVALWMVVDTLFGMIGWALFGSAWTKVRTGCRRLLQVLLVVLGLCLVAHYVWAVCYPIVSLLIGACMAMAWLLRKVLRGVGAFAFWFQRVTGGSPEASEAEFLGPATGRTPETSQLRAFKRSGEQPKYMVVKRGEDAAVFAIGMDSQSIKTHGLYVPVECNTIRGSPALVRRLRDVEKVHLCRNEACTEEGGEHFVMYGLVRKNDPERFQMAQAREGARKVTHDFWAWLKGSPLTEGTSQLMHRLRELGSESEQEEEHLVCCGSLVTWRGPDGTMQCLANRPCSVRAQHFGQLLQDDVPTQCGAVALCGDHATQYLTRRYPDKCSSEGAGSLLEEFFEIFAAGKADGLREDQARKKLGADRLLLPGDLLRQLVGEAENEQAQGQRGLSRFLTTWRKELARLGRPHGEGEGCSDWSMVEGGSQAASPVDTPEKDGDRATSLPLASSLRTSASRTRPTSEPAPPPGLAERGQQMPQVEEKRGDGLRVAPPGIYRPDTRAVFGIEAETMEKMEVLYYLVTVKRLAGTVGMTYLETYPETMAKDMTEMAEASKDMTEMAESNETINPMEMGRDLSKGPGDSYAVETNEKLIRSGWSPRKVPAGEFQTRRGKGQGREEVHQGGIPVWPVEGGAISLGRKERAKAPPPEVPSHLEEILTEEKGRPCKESGRIQWAPSEIGLPTPLAHLTNGRVTHLREGANQVVITDDWRAAGGADPGYGRWTGVTIFTIQEMPVVDDEAIPCEDDWEWGEDEDEGPDPGEDDGPGPEVSVQVESGPTAYAGSEARDGPGSAYQAPTTAARQAAEEYVKAIERDFDNTPNGWAAVLRAGNKLVEVAGGVRQAAESLWEAEFEDFVKEKGLQVLDISAAIHGALEDSARYGACFLWGPEKEGDRALQLQLRERRVSKQIQRELEIPWKAFAVKEWTPAGRWLKDFEALGGALGAAIEDAGDRPVLLCATLGVDYKGKHMEQYLRNLQHEGARLGLVEGPGKVDWERGQRHCESRGWGYGIVDFITTENGEALTRRRRCLVVNPHGALPEAWEEFLVRAMGPAPMSSLLKPKEHHDLCWTKPLRLELESGIPRDRMLPQPAGHVWWGEEREVIHGIGGPGRWPLLSDDGSSLQGYYVYDRRGPGGHVRRLDPEELWVLQGRQLRDLPANIPAEVAVIEGVRATGVQTAANLVTMGGQILCELIAREAGELNPGKAGMMPDATGAEAMAQILLWLRRWKRGELRRNPPSYQADTTRAGGGTGPPLRRLWRWSEAWWWAQCMDEEEEDEAYTLEFANEIKGSYAGGRTKAKTDPLKVAEKDFERARQCP</sequence>
<keyword evidence="3" id="KW-0732">Signal</keyword>
<proteinExistence type="predicted"/>
<accession>A0ABP0HSX8</accession>
<feature type="chain" id="PRO_5045515946" evidence="3">
    <location>
        <begin position="21"/>
        <end position="1387"/>
    </location>
</feature>
<evidence type="ECO:0000313" key="5">
    <source>
        <dbReference type="Proteomes" id="UP001642464"/>
    </source>
</evidence>
<evidence type="ECO:0000313" key="4">
    <source>
        <dbReference type="EMBL" id="CAK8993340.1"/>
    </source>
</evidence>
<feature type="signal peptide" evidence="3">
    <location>
        <begin position="1"/>
        <end position="20"/>
    </location>
</feature>
<keyword evidence="2" id="KW-0472">Membrane</keyword>
<keyword evidence="2" id="KW-0812">Transmembrane</keyword>
<name>A0ABP0HSX8_9DINO</name>
<reference evidence="4 5" key="1">
    <citation type="submission" date="2024-02" db="EMBL/GenBank/DDBJ databases">
        <authorList>
            <person name="Chen Y."/>
            <person name="Shah S."/>
            <person name="Dougan E. K."/>
            <person name="Thang M."/>
            <person name="Chan C."/>
        </authorList>
    </citation>
    <scope>NUCLEOTIDE SEQUENCE [LARGE SCALE GENOMIC DNA]</scope>
</reference>
<organism evidence="4 5">
    <name type="scientific">Durusdinium trenchii</name>
    <dbReference type="NCBI Taxonomy" id="1381693"/>
    <lineage>
        <taxon>Eukaryota</taxon>
        <taxon>Sar</taxon>
        <taxon>Alveolata</taxon>
        <taxon>Dinophyceae</taxon>
        <taxon>Suessiales</taxon>
        <taxon>Symbiodiniaceae</taxon>
        <taxon>Durusdinium</taxon>
    </lineage>
</organism>
<gene>
    <name evidence="4" type="ORF">SCF082_LOCUS3463</name>
</gene>
<feature type="compositionally biased region" description="Acidic residues" evidence="1">
    <location>
        <begin position="819"/>
        <end position="837"/>
    </location>
</feature>
<comment type="caution">
    <text evidence="4">The sequence shown here is derived from an EMBL/GenBank/DDBJ whole genome shotgun (WGS) entry which is preliminary data.</text>
</comment>
<feature type="region of interest" description="Disordered" evidence="1">
    <location>
        <begin position="819"/>
        <end position="845"/>
    </location>
</feature>
<feature type="transmembrane region" description="Helical" evidence="2">
    <location>
        <begin position="136"/>
        <end position="155"/>
    </location>
</feature>
<feature type="region of interest" description="Disordered" evidence="1">
    <location>
        <begin position="479"/>
        <end position="567"/>
    </location>
</feature>
<dbReference type="Proteomes" id="UP001642464">
    <property type="component" value="Unassembled WGS sequence"/>
</dbReference>
<feature type="region of interest" description="Disordered" evidence="1">
    <location>
        <begin position="851"/>
        <end position="870"/>
    </location>
</feature>
<protein>
    <submittedName>
        <fullName evidence="4">Tyr recombinase domain-containing protein</fullName>
    </submittedName>
</protein>
<evidence type="ECO:0000256" key="3">
    <source>
        <dbReference type="SAM" id="SignalP"/>
    </source>
</evidence>
<keyword evidence="5" id="KW-1185">Reference proteome</keyword>
<feature type="region of interest" description="Disordered" evidence="1">
    <location>
        <begin position="672"/>
        <end position="699"/>
    </location>
</feature>
<evidence type="ECO:0000256" key="2">
    <source>
        <dbReference type="SAM" id="Phobius"/>
    </source>
</evidence>
<feature type="transmembrane region" description="Helical" evidence="2">
    <location>
        <begin position="80"/>
        <end position="100"/>
    </location>
</feature>
<dbReference type="EMBL" id="CAXAMM010001758">
    <property type="protein sequence ID" value="CAK8993340.1"/>
    <property type="molecule type" value="Genomic_DNA"/>
</dbReference>